<accession>A0ACB9BDG0</accession>
<keyword evidence="2" id="KW-1185">Reference proteome</keyword>
<sequence>MSNQRLRFPQTQASMITDDQMADLIYKLQQLIPHYQIHTTHAHSDHKDCSKRVLDETCSYIRMLQKEVDELSQRLSELLQSTDTNSPQAAIIMSLLMSP</sequence>
<reference evidence="2" key="1">
    <citation type="journal article" date="2022" name="Mol. Ecol. Resour.">
        <title>The genomes of chicory, endive, great burdock and yacon provide insights into Asteraceae palaeo-polyploidization history and plant inulin production.</title>
        <authorList>
            <person name="Fan W."/>
            <person name="Wang S."/>
            <person name="Wang H."/>
            <person name="Wang A."/>
            <person name="Jiang F."/>
            <person name="Liu H."/>
            <person name="Zhao H."/>
            <person name="Xu D."/>
            <person name="Zhang Y."/>
        </authorList>
    </citation>
    <scope>NUCLEOTIDE SEQUENCE [LARGE SCALE GENOMIC DNA]</scope>
    <source>
        <strain evidence="2">cv. Niubang</strain>
    </source>
</reference>
<evidence type="ECO:0000313" key="2">
    <source>
        <dbReference type="Proteomes" id="UP001055879"/>
    </source>
</evidence>
<organism evidence="1 2">
    <name type="scientific">Arctium lappa</name>
    <name type="common">Greater burdock</name>
    <name type="synonym">Lappa major</name>
    <dbReference type="NCBI Taxonomy" id="4217"/>
    <lineage>
        <taxon>Eukaryota</taxon>
        <taxon>Viridiplantae</taxon>
        <taxon>Streptophyta</taxon>
        <taxon>Embryophyta</taxon>
        <taxon>Tracheophyta</taxon>
        <taxon>Spermatophyta</taxon>
        <taxon>Magnoliopsida</taxon>
        <taxon>eudicotyledons</taxon>
        <taxon>Gunneridae</taxon>
        <taxon>Pentapetalae</taxon>
        <taxon>asterids</taxon>
        <taxon>campanulids</taxon>
        <taxon>Asterales</taxon>
        <taxon>Asteraceae</taxon>
        <taxon>Carduoideae</taxon>
        <taxon>Cardueae</taxon>
        <taxon>Arctiinae</taxon>
        <taxon>Arctium</taxon>
    </lineage>
</organism>
<comment type="caution">
    <text evidence="1">The sequence shown here is derived from an EMBL/GenBank/DDBJ whole genome shotgun (WGS) entry which is preliminary data.</text>
</comment>
<reference evidence="1 2" key="2">
    <citation type="journal article" date="2022" name="Mol. Ecol. Resour.">
        <title>The genomes of chicory, endive, great burdock and yacon provide insights into Asteraceae paleo-polyploidization history and plant inulin production.</title>
        <authorList>
            <person name="Fan W."/>
            <person name="Wang S."/>
            <person name="Wang H."/>
            <person name="Wang A."/>
            <person name="Jiang F."/>
            <person name="Liu H."/>
            <person name="Zhao H."/>
            <person name="Xu D."/>
            <person name="Zhang Y."/>
        </authorList>
    </citation>
    <scope>NUCLEOTIDE SEQUENCE [LARGE SCALE GENOMIC DNA]</scope>
    <source>
        <strain evidence="2">cv. Niubang</strain>
    </source>
</reference>
<gene>
    <name evidence="1" type="ORF">L6452_21158</name>
</gene>
<proteinExistence type="predicted"/>
<name>A0ACB9BDG0_ARCLA</name>
<protein>
    <submittedName>
        <fullName evidence="1">Uncharacterized protein</fullName>
    </submittedName>
</protein>
<evidence type="ECO:0000313" key="1">
    <source>
        <dbReference type="EMBL" id="KAI3720245.1"/>
    </source>
</evidence>
<dbReference type="EMBL" id="CM042052">
    <property type="protein sequence ID" value="KAI3720245.1"/>
    <property type="molecule type" value="Genomic_DNA"/>
</dbReference>
<dbReference type="Proteomes" id="UP001055879">
    <property type="component" value="Linkage Group LG06"/>
</dbReference>